<dbReference type="EMBL" id="LAVV01006396">
    <property type="protein sequence ID" value="KNZ60155.1"/>
    <property type="molecule type" value="Genomic_DNA"/>
</dbReference>
<keyword evidence="6" id="KW-0564">Palmitate</keyword>
<dbReference type="VEuPathDB" id="FungiDB:VP01_1602g2"/>
<dbReference type="STRING" id="27349.A0A0L6VJ52"/>
<protein>
    <recommendedName>
        <fullName evidence="10">Palmitoyltransferase</fullName>
        <ecNumber evidence="10">2.3.1.225</ecNumber>
    </recommendedName>
</protein>
<feature type="transmembrane region" description="Helical" evidence="10">
    <location>
        <begin position="21"/>
        <end position="43"/>
    </location>
</feature>
<feature type="transmembrane region" description="Helical" evidence="10">
    <location>
        <begin position="187"/>
        <end position="215"/>
    </location>
</feature>
<sequence>MNHFFNRSYKKLEQLIPQLGKLFITIAVTLITIALITYFNVIYPTTLNTPLSFLISIYLTINTTTHYYWATTINPGSPSTHQPKLTQHHQLKRYCKKCINPTIKPERAHHCRHCGRCQLKYDHHKKQLTNTLTQGINQCVGLRNERFFLLFLFYMSISCAWIVYWGWPCFTKTLDFTTPWPFWSPRIFMILTWILALAIGVAITIMFACQLWLVAKGETTVESSDNGTYTCLSLSTLYIHLLKILYYLAEYYRILFSQRGQKYVNPYDLGVRKNLQEFFNIGPLPGRWPWYSILIPLKIPPVSDGWTWNKRPAHPDARELSFAEELTDEED</sequence>
<feature type="transmembrane region" description="Helical" evidence="10">
    <location>
        <begin position="227"/>
        <end position="249"/>
    </location>
</feature>
<dbReference type="PROSITE" id="PS50216">
    <property type="entry name" value="DHHC"/>
    <property type="match status" value="1"/>
</dbReference>
<evidence type="ECO:0000313" key="12">
    <source>
        <dbReference type="EMBL" id="KNZ60155.1"/>
    </source>
</evidence>
<proteinExistence type="inferred from homology"/>
<dbReference type="AlphaFoldDB" id="A0A0L6VJ52"/>
<comment type="subcellular location">
    <subcellularLocation>
        <location evidence="1">Membrane</location>
        <topology evidence="1">Multi-pass membrane protein</topology>
    </subcellularLocation>
</comment>
<gene>
    <name evidence="12" type="ORF">VP01_1602g2</name>
</gene>
<keyword evidence="7" id="KW-0449">Lipoprotein</keyword>
<feature type="transmembrane region" description="Helical" evidence="10">
    <location>
        <begin position="49"/>
        <end position="69"/>
    </location>
</feature>
<keyword evidence="4 10" id="KW-1133">Transmembrane helix</keyword>
<accession>A0A0L6VJ52</accession>
<organism evidence="12 13">
    <name type="scientific">Puccinia sorghi</name>
    <dbReference type="NCBI Taxonomy" id="27349"/>
    <lineage>
        <taxon>Eukaryota</taxon>
        <taxon>Fungi</taxon>
        <taxon>Dikarya</taxon>
        <taxon>Basidiomycota</taxon>
        <taxon>Pucciniomycotina</taxon>
        <taxon>Pucciniomycetes</taxon>
        <taxon>Pucciniales</taxon>
        <taxon>Pucciniaceae</taxon>
        <taxon>Puccinia</taxon>
    </lineage>
</organism>
<name>A0A0L6VJ52_9BASI</name>
<keyword evidence="13" id="KW-1185">Reference proteome</keyword>
<evidence type="ECO:0000256" key="9">
    <source>
        <dbReference type="ARBA" id="ARBA00048048"/>
    </source>
</evidence>
<dbReference type="PANTHER" id="PTHR12246">
    <property type="entry name" value="PALMITOYLTRANSFERASE ZDHHC16"/>
    <property type="match status" value="1"/>
</dbReference>
<comment type="similarity">
    <text evidence="10">Belongs to the DHHC palmitoyltransferase family.</text>
</comment>
<dbReference type="Proteomes" id="UP000037035">
    <property type="component" value="Unassembled WGS sequence"/>
</dbReference>
<evidence type="ECO:0000256" key="7">
    <source>
        <dbReference type="ARBA" id="ARBA00023288"/>
    </source>
</evidence>
<reference evidence="12 13" key="1">
    <citation type="submission" date="2015-08" db="EMBL/GenBank/DDBJ databases">
        <title>Next Generation Sequencing and Analysis of the Genome of Puccinia sorghi L Schw, the Causal Agent of Maize Common Rust.</title>
        <authorList>
            <person name="Rochi L."/>
            <person name="Burguener G."/>
            <person name="Darino M."/>
            <person name="Turjanski A."/>
            <person name="Kreff E."/>
            <person name="Dieguez M.J."/>
            <person name="Sacco F."/>
        </authorList>
    </citation>
    <scope>NUCLEOTIDE SEQUENCE [LARGE SCALE GENOMIC DNA]</scope>
    <source>
        <strain evidence="12 13">RO10H11247</strain>
    </source>
</reference>
<dbReference type="Pfam" id="PF01529">
    <property type="entry name" value="DHHC"/>
    <property type="match status" value="1"/>
</dbReference>
<comment type="catalytic activity">
    <reaction evidence="9 10">
        <text>L-cysteinyl-[protein] + hexadecanoyl-CoA = S-hexadecanoyl-L-cysteinyl-[protein] + CoA</text>
        <dbReference type="Rhea" id="RHEA:36683"/>
        <dbReference type="Rhea" id="RHEA-COMP:10131"/>
        <dbReference type="Rhea" id="RHEA-COMP:11032"/>
        <dbReference type="ChEBI" id="CHEBI:29950"/>
        <dbReference type="ChEBI" id="CHEBI:57287"/>
        <dbReference type="ChEBI" id="CHEBI:57379"/>
        <dbReference type="ChEBI" id="CHEBI:74151"/>
        <dbReference type="EC" id="2.3.1.225"/>
    </reaction>
</comment>
<evidence type="ECO:0000256" key="6">
    <source>
        <dbReference type="ARBA" id="ARBA00023139"/>
    </source>
</evidence>
<comment type="caution">
    <text evidence="12">The sequence shown here is derived from an EMBL/GenBank/DDBJ whole genome shotgun (WGS) entry which is preliminary data.</text>
</comment>
<dbReference type="GO" id="GO:0016020">
    <property type="term" value="C:membrane"/>
    <property type="evidence" value="ECO:0007669"/>
    <property type="project" value="UniProtKB-SubCell"/>
</dbReference>
<evidence type="ECO:0000256" key="2">
    <source>
        <dbReference type="ARBA" id="ARBA00022679"/>
    </source>
</evidence>
<evidence type="ECO:0000259" key="11">
    <source>
        <dbReference type="Pfam" id="PF01529"/>
    </source>
</evidence>
<dbReference type="OrthoDB" id="9909019at2759"/>
<keyword evidence="5 10" id="KW-0472">Membrane</keyword>
<evidence type="ECO:0000256" key="3">
    <source>
        <dbReference type="ARBA" id="ARBA00022692"/>
    </source>
</evidence>
<evidence type="ECO:0000256" key="8">
    <source>
        <dbReference type="ARBA" id="ARBA00023315"/>
    </source>
</evidence>
<evidence type="ECO:0000313" key="13">
    <source>
        <dbReference type="Proteomes" id="UP000037035"/>
    </source>
</evidence>
<dbReference type="EC" id="2.3.1.225" evidence="10"/>
<keyword evidence="8 10" id="KW-0012">Acyltransferase</keyword>
<feature type="domain" description="Palmitoyltransferase DHHC" evidence="11">
    <location>
        <begin position="91"/>
        <end position="223"/>
    </location>
</feature>
<evidence type="ECO:0000256" key="5">
    <source>
        <dbReference type="ARBA" id="ARBA00023136"/>
    </source>
</evidence>
<evidence type="ECO:0000256" key="10">
    <source>
        <dbReference type="RuleBase" id="RU079119"/>
    </source>
</evidence>
<evidence type="ECO:0000256" key="4">
    <source>
        <dbReference type="ARBA" id="ARBA00022989"/>
    </source>
</evidence>
<dbReference type="GO" id="GO:0019706">
    <property type="term" value="F:protein-cysteine S-palmitoyltransferase activity"/>
    <property type="evidence" value="ECO:0007669"/>
    <property type="project" value="UniProtKB-EC"/>
</dbReference>
<comment type="domain">
    <text evidence="10">The DHHC domain is required for palmitoyltransferase activity.</text>
</comment>
<dbReference type="InterPro" id="IPR001594">
    <property type="entry name" value="Palmitoyltrfase_DHHC"/>
</dbReference>
<keyword evidence="3 10" id="KW-0812">Transmembrane</keyword>
<dbReference type="InterPro" id="IPR039859">
    <property type="entry name" value="PFA4/ZDH16/20/ERF2-like"/>
</dbReference>
<keyword evidence="2 10" id="KW-0808">Transferase</keyword>
<feature type="transmembrane region" description="Helical" evidence="10">
    <location>
        <begin position="147"/>
        <end position="167"/>
    </location>
</feature>
<evidence type="ECO:0000256" key="1">
    <source>
        <dbReference type="ARBA" id="ARBA00004141"/>
    </source>
</evidence>